<dbReference type="AlphaFoldDB" id="A0A9W8B135"/>
<proteinExistence type="predicted"/>
<feature type="compositionally biased region" description="Polar residues" evidence="1">
    <location>
        <begin position="147"/>
        <end position="158"/>
    </location>
</feature>
<evidence type="ECO:0000313" key="3">
    <source>
        <dbReference type="EMBL" id="KAJ1970001.1"/>
    </source>
</evidence>
<dbReference type="Pfam" id="PF10263">
    <property type="entry name" value="SprT-like"/>
    <property type="match status" value="1"/>
</dbReference>
<feature type="domain" description="SprT-like" evidence="2">
    <location>
        <begin position="13"/>
        <end position="118"/>
    </location>
</feature>
<dbReference type="EMBL" id="JANBPY010000009">
    <property type="protein sequence ID" value="KAJ1970001.1"/>
    <property type="molecule type" value="Genomic_DNA"/>
</dbReference>
<evidence type="ECO:0000313" key="4">
    <source>
        <dbReference type="Proteomes" id="UP001150925"/>
    </source>
</evidence>
<dbReference type="InterPro" id="IPR006640">
    <property type="entry name" value="SprT-like_domain"/>
</dbReference>
<keyword evidence="4" id="KW-1185">Reference proteome</keyword>
<name>A0A9W8B135_9FUNG</name>
<dbReference type="InterPro" id="IPR044245">
    <property type="entry name" value="Spartan"/>
</dbReference>
<dbReference type="Proteomes" id="UP001150925">
    <property type="component" value="Unassembled WGS sequence"/>
</dbReference>
<evidence type="ECO:0000259" key="2">
    <source>
        <dbReference type="Pfam" id="PF10263"/>
    </source>
</evidence>
<accession>A0A9W8B135</accession>
<dbReference type="PANTHER" id="PTHR21220:SF0">
    <property type="entry name" value="DNA-DEPENDENT METALLOPROTEASE SPRTN"/>
    <property type="match status" value="1"/>
</dbReference>
<dbReference type="OrthoDB" id="5236983at2759"/>
<reference evidence="3" key="1">
    <citation type="submission" date="2022-07" db="EMBL/GenBank/DDBJ databases">
        <title>Phylogenomic reconstructions and comparative analyses of Kickxellomycotina fungi.</title>
        <authorList>
            <person name="Reynolds N.K."/>
            <person name="Stajich J.E."/>
            <person name="Barry K."/>
            <person name="Grigoriev I.V."/>
            <person name="Crous P."/>
            <person name="Smith M.E."/>
        </authorList>
    </citation>
    <scope>NUCLEOTIDE SEQUENCE</scope>
    <source>
        <strain evidence="3">RSA 1196</strain>
    </source>
</reference>
<dbReference type="GO" id="GO:0005634">
    <property type="term" value="C:nucleus"/>
    <property type="evidence" value="ECO:0007669"/>
    <property type="project" value="TreeGrafter"/>
</dbReference>
<feature type="region of interest" description="Disordered" evidence="1">
    <location>
        <begin position="119"/>
        <end position="158"/>
    </location>
</feature>
<organism evidence="3 4">
    <name type="scientific">Dispira parvispora</name>
    <dbReference type="NCBI Taxonomy" id="1520584"/>
    <lineage>
        <taxon>Eukaryota</taxon>
        <taxon>Fungi</taxon>
        <taxon>Fungi incertae sedis</taxon>
        <taxon>Zoopagomycota</taxon>
        <taxon>Kickxellomycotina</taxon>
        <taxon>Dimargaritomycetes</taxon>
        <taxon>Dimargaritales</taxon>
        <taxon>Dimargaritaceae</taxon>
        <taxon>Dispira</taxon>
    </lineage>
</organism>
<dbReference type="GO" id="GO:0004222">
    <property type="term" value="F:metalloendopeptidase activity"/>
    <property type="evidence" value="ECO:0007669"/>
    <property type="project" value="InterPro"/>
</dbReference>
<dbReference type="PANTHER" id="PTHR21220">
    <property type="entry name" value="DNA-DEPENDENT METALLOPROTEASE SPRTN"/>
    <property type="match status" value="1"/>
</dbReference>
<dbReference type="GO" id="GO:0006974">
    <property type="term" value="P:DNA damage response"/>
    <property type="evidence" value="ECO:0007669"/>
    <property type="project" value="InterPro"/>
</dbReference>
<gene>
    <name evidence="3" type="ORF">IWQ62_000239</name>
</gene>
<dbReference type="GO" id="GO:0003697">
    <property type="term" value="F:single-stranded DNA binding"/>
    <property type="evidence" value="ECO:0007669"/>
    <property type="project" value="InterPro"/>
</dbReference>
<evidence type="ECO:0000256" key="1">
    <source>
        <dbReference type="SAM" id="MobiDB-lite"/>
    </source>
</evidence>
<dbReference type="GO" id="GO:0031593">
    <property type="term" value="F:polyubiquitin modification-dependent protein binding"/>
    <property type="evidence" value="ECO:0007669"/>
    <property type="project" value="TreeGrafter"/>
</dbReference>
<comment type="caution">
    <text evidence="3">The sequence shown here is derived from an EMBL/GenBank/DDBJ whole genome shotgun (WGS) entry which is preliminary data.</text>
</comment>
<protein>
    <recommendedName>
        <fullName evidence="2">SprT-like domain-containing protein</fullName>
    </recommendedName>
</protein>
<sequence length="256" mass="28433">MSYFGYNDKPDIQGLFHEYNRRYFNNAIQSMRVQWSANMPQKILGWFKPNDETGSRLIELNENGLRYQPPNKISDVILHEMIHAYLDGIGKTDHGYHGPSFLSMMQQINSLTGSEVSVNFKPGRESATPWPREPSTPGASVPDYSVPQDSGYSQQNPWYTSNVGQKPQLFHSPPITSHGSYSDSPSLEAHVGDCVIRFTQSGSTIMELSYTPGDAESFVIPASINSIPIAIVRCGKCGRSDFTTANIVGHSSRCYG</sequence>